<dbReference type="SUPFAM" id="SSF57997">
    <property type="entry name" value="Tropomyosin"/>
    <property type="match status" value="1"/>
</dbReference>
<organism evidence="2 3">
    <name type="scientific">Lactuca saligna</name>
    <name type="common">Willowleaf lettuce</name>
    <dbReference type="NCBI Taxonomy" id="75948"/>
    <lineage>
        <taxon>Eukaryota</taxon>
        <taxon>Viridiplantae</taxon>
        <taxon>Streptophyta</taxon>
        <taxon>Embryophyta</taxon>
        <taxon>Tracheophyta</taxon>
        <taxon>Spermatophyta</taxon>
        <taxon>Magnoliopsida</taxon>
        <taxon>eudicotyledons</taxon>
        <taxon>Gunneridae</taxon>
        <taxon>Pentapetalae</taxon>
        <taxon>asterids</taxon>
        <taxon>campanulids</taxon>
        <taxon>Asterales</taxon>
        <taxon>Asteraceae</taxon>
        <taxon>Cichorioideae</taxon>
        <taxon>Cichorieae</taxon>
        <taxon>Lactucinae</taxon>
        <taxon>Lactuca</taxon>
    </lineage>
</organism>
<proteinExistence type="predicted"/>
<dbReference type="AlphaFoldDB" id="A0AA35V1S1"/>
<evidence type="ECO:0000256" key="1">
    <source>
        <dbReference type="SAM" id="Coils"/>
    </source>
</evidence>
<accession>A0AA35V1S1</accession>
<feature type="coiled-coil region" evidence="1">
    <location>
        <begin position="154"/>
        <end position="209"/>
    </location>
</feature>
<name>A0AA35V1S1_LACSI</name>
<dbReference type="InterPro" id="IPR053327">
    <property type="entry name" value="KIP"/>
</dbReference>
<feature type="coiled-coil region" evidence="1">
    <location>
        <begin position="14"/>
        <end position="69"/>
    </location>
</feature>
<keyword evidence="1" id="KW-0175">Coiled coil</keyword>
<dbReference type="Proteomes" id="UP001177003">
    <property type="component" value="Chromosome 0"/>
</dbReference>
<gene>
    <name evidence="2" type="ORF">LSALG_LOCUS1072</name>
</gene>
<reference evidence="2" key="1">
    <citation type="submission" date="2023-04" db="EMBL/GenBank/DDBJ databases">
        <authorList>
            <person name="Vijverberg K."/>
            <person name="Xiong W."/>
            <person name="Schranz E."/>
        </authorList>
    </citation>
    <scope>NUCLEOTIDE SEQUENCE</scope>
</reference>
<evidence type="ECO:0000313" key="2">
    <source>
        <dbReference type="EMBL" id="CAI9260229.1"/>
    </source>
</evidence>
<sequence length="259" mass="29653">MALSNSQKELLNLIRDVSTEKSQGERKIVNLKREIQQLQSELDSVNLELEEAKRLKECTEQELKGYEVELAMSESSIQALQGRISLIQDEIFTVGSDLEALKNEERALLDDFIGKMFDLNAKIRKFQQSVDSATIEAFNSDTISQHVDMVYSNTKETEEAKRDLEDKLAQIISETNIEEDKFQSEQILYMQEKKELEDLNHRISLMEATRMPFCPSLCFSLTRSTKTSKLEEAYASFEKSGNLIFGDVFVSLDLKKNAI</sequence>
<dbReference type="EMBL" id="OX465086">
    <property type="protein sequence ID" value="CAI9260229.1"/>
    <property type="molecule type" value="Genomic_DNA"/>
</dbReference>
<evidence type="ECO:0000313" key="3">
    <source>
        <dbReference type="Proteomes" id="UP001177003"/>
    </source>
</evidence>
<dbReference type="PANTHER" id="PTHR36001">
    <property type="entry name" value="CTAGE FAMILY PROTEIN-RELATED"/>
    <property type="match status" value="1"/>
</dbReference>
<protein>
    <submittedName>
        <fullName evidence="2">Uncharacterized protein</fullName>
    </submittedName>
</protein>
<dbReference type="PANTHER" id="PTHR36001:SF2">
    <property type="entry name" value="CTAGE FAMILY PROTEIN-RELATED"/>
    <property type="match status" value="1"/>
</dbReference>
<keyword evidence="3" id="KW-1185">Reference proteome</keyword>